<evidence type="ECO:0000313" key="2">
    <source>
        <dbReference type="EMBL" id="TMM56990.1"/>
    </source>
</evidence>
<feature type="chain" id="PRO_5024324700" evidence="1">
    <location>
        <begin position="24"/>
        <end position="250"/>
    </location>
</feature>
<dbReference type="AlphaFoldDB" id="A0A5S3PQG6"/>
<dbReference type="OrthoDB" id="7443339at2"/>
<evidence type="ECO:0000256" key="1">
    <source>
        <dbReference type="SAM" id="SignalP"/>
    </source>
</evidence>
<keyword evidence="2" id="KW-0378">Hydrolase</keyword>
<accession>A0A5S3PQG6</accession>
<gene>
    <name evidence="2" type="ORF">FEE95_10885</name>
</gene>
<dbReference type="InterPro" id="IPR036514">
    <property type="entry name" value="SGNH_hydro_sf"/>
</dbReference>
<sequence>MKVQFTFLVCIKLALLLAFSQMACSSGENRENLQNEKEPTTSIDKEEILFIGNSHTYYNQGIAYHLSKFRDEDDLAFEPLIQEAAKGGFSLLDHLTDQSTIDKINERSWDFIILQENTLVASETLPTTIEAMKSLSDMAKQQGAEVLLFMTWPYENQPDMLTGINDTYRNGSFQTNARLVTVGLKWQSINESEEIEFNLYDQDGIHPSLEGTFYAAAMFYKAIYGKLPSENVYRAGLDIELANYLKAQAD</sequence>
<reference evidence="2 3" key="1">
    <citation type="submission" date="2019-05" db="EMBL/GenBank/DDBJ databases">
        <authorList>
            <person name="Zhang J.-Y."/>
            <person name="Feg X."/>
            <person name="Du Z.-J."/>
        </authorList>
    </citation>
    <scope>NUCLEOTIDE SEQUENCE [LARGE SCALE GENOMIC DNA]</scope>
    <source>
        <strain evidence="2 3">RZ26</strain>
    </source>
</reference>
<organism evidence="2 3">
    <name type="scientific">Maribacter algarum</name>
    <name type="common">ex Zhang et al. 2020</name>
    <dbReference type="NCBI Taxonomy" id="2578118"/>
    <lineage>
        <taxon>Bacteria</taxon>
        <taxon>Pseudomonadati</taxon>
        <taxon>Bacteroidota</taxon>
        <taxon>Flavobacteriia</taxon>
        <taxon>Flavobacteriales</taxon>
        <taxon>Flavobacteriaceae</taxon>
        <taxon>Maribacter</taxon>
    </lineage>
</organism>
<dbReference type="SUPFAM" id="SSF52266">
    <property type="entry name" value="SGNH hydrolase"/>
    <property type="match status" value="1"/>
</dbReference>
<dbReference type="GO" id="GO:0016788">
    <property type="term" value="F:hydrolase activity, acting on ester bonds"/>
    <property type="evidence" value="ECO:0007669"/>
    <property type="project" value="UniProtKB-ARBA"/>
</dbReference>
<feature type="signal peptide" evidence="1">
    <location>
        <begin position="1"/>
        <end position="23"/>
    </location>
</feature>
<keyword evidence="3" id="KW-1185">Reference proteome</keyword>
<evidence type="ECO:0000313" key="3">
    <source>
        <dbReference type="Proteomes" id="UP000310314"/>
    </source>
</evidence>
<name>A0A5S3PQG6_9FLAO</name>
<dbReference type="Gene3D" id="3.40.50.1110">
    <property type="entry name" value="SGNH hydrolase"/>
    <property type="match status" value="1"/>
</dbReference>
<dbReference type="EMBL" id="VATY01000002">
    <property type="protein sequence ID" value="TMM56990.1"/>
    <property type="molecule type" value="Genomic_DNA"/>
</dbReference>
<keyword evidence="1" id="KW-0732">Signal</keyword>
<dbReference type="RefSeq" id="WP_138657974.1">
    <property type="nucleotide sequence ID" value="NZ_VATY01000002.1"/>
</dbReference>
<comment type="caution">
    <text evidence="2">The sequence shown here is derived from an EMBL/GenBank/DDBJ whole genome shotgun (WGS) entry which is preliminary data.</text>
</comment>
<proteinExistence type="predicted"/>
<dbReference type="Proteomes" id="UP000310314">
    <property type="component" value="Unassembled WGS sequence"/>
</dbReference>
<protein>
    <submittedName>
        <fullName evidence="2">SGNH/GDSL hydrolase family protein</fullName>
    </submittedName>
</protein>